<feature type="region of interest" description="Disordered" evidence="1">
    <location>
        <begin position="1"/>
        <end position="24"/>
    </location>
</feature>
<reference evidence="2" key="1">
    <citation type="submission" date="2020-07" db="EMBL/GenBank/DDBJ databases">
        <title>Multicomponent nature underlies the extraordinary mechanical properties of spider dragline silk.</title>
        <authorList>
            <person name="Kono N."/>
            <person name="Nakamura H."/>
            <person name="Mori M."/>
            <person name="Yoshida Y."/>
            <person name="Ohtoshi R."/>
            <person name="Malay A.D."/>
            <person name="Moran D.A.P."/>
            <person name="Tomita M."/>
            <person name="Numata K."/>
            <person name="Arakawa K."/>
        </authorList>
    </citation>
    <scope>NUCLEOTIDE SEQUENCE</scope>
</reference>
<protein>
    <submittedName>
        <fullName evidence="2">Uncharacterized protein</fullName>
    </submittedName>
</protein>
<dbReference type="AlphaFoldDB" id="A0A8X6HCU6"/>
<gene>
    <name evidence="2" type="ORF">TNCT_98411</name>
</gene>
<evidence type="ECO:0000313" key="2">
    <source>
        <dbReference type="EMBL" id="GFR21332.1"/>
    </source>
</evidence>
<dbReference type="EMBL" id="BMAO01018138">
    <property type="protein sequence ID" value="GFR21332.1"/>
    <property type="molecule type" value="Genomic_DNA"/>
</dbReference>
<evidence type="ECO:0000256" key="1">
    <source>
        <dbReference type="SAM" id="MobiDB-lite"/>
    </source>
</evidence>
<name>A0A8X6HCU6_TRICU</name>
<comment type="caution">
    <text evidence="2">The sequence shown here is derived from an EMBL/GenBank/DDBJ whole genome shotgun (WGS) entry which is preliminary data.</text>
</comment>
<evidence type="ECO:0000313" key="3">
    <source>
        <dbReference type="Proteomes" id="UP000887116"/>
    </source>
</evidence>
<proteinExistence type="predicted"/>
<dbReference type="Proteomes" id="UP000887116">
    <property type="component" value="Unassembled WGS sequence"/>
</dbReference>
<sequence length="85" mass="9767">MTPHSTHGQLQPLESVVANDRTPSRQGCKAGFDCILRLQNAHQYSTRWLGSRWKDVRCFFTDVLVVYHFAVWNECAQFTTGHGRT</sequence>
<keyword evidence="3" id="KW-1185">Reference proteome</keyword>
<organism evidence="2 3">
    <name type="scientific">Trichonephila clavata</name>
    <name type="common">Joro spider</name>
    <name type="synonym">Nephila clavata</name>
    <dbReference type="NCBI Taxonomy" id="2740835"/>
    <lineage>
        <taxon>Eukaryota</taxon>
        <taxon>Metazoa</taxon>
        <taxon>Ecdysozoa</taxon>
        <taxon>Arthropoda</taxon>
        <taxon>Chelicerata</taxon>
        <taxon>Arachnida</taxon>
        <taxon>Araneae</taxon>
        <taxon>Araneomorphae</taxon>
        <taxon>Entelegynae</taxon>
        <taxon>Araneoidea</taxon>
        <taxon>Nephilidae</taxon>
        <taxon>Trichonephila</taxon>
    </lineage>
</organism>
<accession>A0A8X6HCU6</accession>